<feature type="region of interest" description="Disordered" evidence="7">
    <location>
        <begin position="1"/>
        <end position="33"/>
    </location>
</feature>
<dbReference type="SUPFAM" id="SSF52540">
    <property type="entry name" value="P-loop containing nucleoside triphosphate hydrolases"/>
    <property type="match status" value="1"/>
</dbReference>
<keyword evidence="5" id="KW-0342">GTP-binding</keyword>
<accession>B3RZA7</accession>
<dbReference type="InterPro" id="IPR043358">
    <property type="entry name" value="GNL1-like"/>
</dbReference>
<dbReference type="Pfam" id="PF01926">
    <property type="entry name" value="MMR_HSR1"/>
    <property type="match status" value="1"/>
</dbReference>
<evidence type="ECO:0000256" key="2">
    <source>
        <dbReference type="ARBA" id="ARBA00022490"/>
    </source>
</evidence>
<dbReference type="PROSITE" id="PS51721">
    <property type="entry name" value="G_CP"/>
    <property type="match status" value="1"/>
</dbReference>
<evidence type="ECO:0000256" key="5">
    <source>
        <dbReference type="ARBA" id="ARBA00023134"/>
    </source>
</evidence>
<dbReference type="GO" id="GO:0003924">
    <property type="term" value="F:GTPase activity"/>
    <property type="evidence" value="ECO:0000318"/>
    <property type="project" value="GO_Central"/>
</dbReference>
<sequence>MGKKNRNNLGRSIQKDRFAKKNQMIGPGDEWLHSSQIDDDSDWARLNLHSVTEQSSLDDFLATAQLAGTEFAAEKLNIKVIDSEYGETTAGEDENQARIAAEEENKKFLRIPRRPAWTTDMSADELQSKERDYFLTWRKQLSEVQENNQLIMTPFEKNLELWRQLWRVIERSHIIVQIVDARNPLLFRCEDLEAYVKEVDNRKINLLLLSKADLLTSAQRLSWAKYLKSIQVNFAFWSANMELEADIKNDADSTSDDNEDEINSREEDNSSSASDEEAANESRNQNIALENDIKNESWIPSEDGEPSQHQESEDIKILNGEEIITLFKTLHGTINNTEDEDTEAKAVTIGLVGYPNVGKSSTINALFHSKKVSVSATPGKTKHFQTLHLDKDLCLCDCPGLVFPSFVSTKAEMITCGILPIDQMRDWLSPVALISF</sequence>
<dbReference type="GO" id="GO:0005829">
    <property type="term" value="C:cytosol"/>
    <property type="evidence" value="ECO:0000318"/>
    <property type="project" value="GO_Central"/>
</dbReference>
<dbReference type="RefSeq" id="XP_002113335.1">
    <property type="nucleotide sequence ID" value="XM_002113299.1"/>
</dbReference>
<dbReference type="PANTHER" id="PTHR45709">
    <property type="entry name" value="LARGE SUBUNIT GTPASE 1 HOMOLOG-RELATED"/>
    <property type="match status" value="1"/>
</dbReference>
<evidence type="ECO:0000256" key="7">
    <source>
        <dbReference type="SAM" id="MobiDB-lite"/>
    </source>
</evidence>
<dbReference type="GeneID" id="6754548"/>
<proteinExistence type="predicted"/>
<keyword evidence="2" id="KW-0963">Cytoplasm</keyword>
<evidence type="ECO:0000313" key="9">
    <source>
        <dbReference type="EMBL" id="EDV23809.1"/>
    </source>
</evidence>
<dbReference type="GO" id="GO:0000054">
    <property type="term" value="P:ribosomal subunit export from nucleus"/>
    <property type="evidence" value="ECO:0000318"/>
    <property type="project" value="GO_Central"/>
</dbReference>
<organism evidence="9 10">
    <name type="scientific">Trichoplax adhaerens</name>
    <name type="common">Trichoplax reptans</name>
    <dbReference type="NCBI Taxonomy" id="10228"/>
    <lineage>
        <taxon>Eukaryota</taxon>
        <taxon>Metazoa</taxon>
        <taxon>Placozoa</taxon>
        <taxon>Uniplacotomia</taxon>
        <taxon>Trichoplacea</taxon>
        <taxon>Trichoplacidae</taxon>
        <taxon>Trichoplax</taxon>
    </lineage>
</organism>
<evidence type="ECO:0000256" key="1">
    <source>
        <dbReference type="ARBA" id="ARBA00004496"/>
    </source>
</evidence>
<protein>
    <recommendedName>
        <fullName evidence="6">Large subunit GTPase 1 homolog</fullName>
    </recommendedName>
</protein>
<dbReference type="InterPro" id="IPR030378">
    <property type="entry name" value="G_CP_dom"/>
</dbReference>
<keyword evidence="10" id="KW-1185">Reference proteome</keyword>
<evidence type="ECO:0000313" key="10">
    <source>
        <dbReference type="Proteomes" id="UP000009022"/>
    </source>
</evidence>
<feature type="region of interest" description="Disordered" evidence="7">
    <location>
        <begin position="248"/>
        <end position="312"/>
    </location>
</feature>
<evidence type="ECO:0000256" key="3">
    <source>
        <dbReference type="ARBA" id="ARBA00022741"/>
    </source>
</evidence>
<name>B3RZA7_TRIAD</name>
<evidence type="ECO:0000256" key="4">
    <source>
        <dbReference type="ARBA" id="ARBA00022801"/>
    </source>
</evidence>
<dbReference type="GO" id="GO:0005525">
    <property type="term" value="F:GTP binding"/>
    <property type="evidence" value="ECO:0007669"/>
    <property type="project" value="UniProtKB-KW"/>
</dbReference>
<dbReference type="FunCoup" id="B3RZA7">
    <property type="interactions" value="2141"/>
</dbReference>
<keyword evidence="4" id="KW-0378">Hydrolase</keyword>
<evidence type="ECO:0000256" key="6">
    <source>
        <dbReference type="ARBA" id="ARBA00040145"/>
    </source>
</evidence>
<dbReference type="PhylomeDB" id="B3RZA7"/>
<dbReference type="Proteomes" id="UP000009022">
    <property type="component" value="Unassembled WGS sequence"/>
</dbReference>
<dbReference type="HOGENOM" id="CLU_011072_6_1_1"/>
<reference evidence="9 10" key="1">
    <citation type="journal article" date="2008" name="Nature">
        <title>The Trichoplax genome and the nature of placozoans.</title>
        <authorList>
            <person name="Srivastava M."/>
            <person name="Begovic E."/>
            <person name="Chapman J."/>
            <person name="Putnam N.H."/>
            <person name="Hellsten U."/>
            <person name="Kawashima T."/>
            <person name="Kuo A."/>
            <person name="Mitros T."/>
            <person name="Salamov A."/>
            <person name="Carpenter M.L."/>
            <person name="Signorovitch A.Y."/>
            <person name="Moreno M.A."/>
            <person name="Kamm K."/>
            <person name="Grimwood J."/>
            <person name="Schmutz J."/>
            <person name="Shapiro H."/>
            <person name="Grigoriev I.V."/>
            <person name="Buss L.W."/>
            <person name="Schierwater B."/>
            <person name="Dellaporta S.L."/>
            <person name="Rokhsar D.S."/>
        </authorList>
    </citation>
    <scope>NUCLEOTIDE SEQUENCE [LARGE SCALE GENOMIC DNA]</scope>
    <source>
        <strain evidence="9 10">Grell-BS-1999</strain>
    </source>
</reference>
<dbReference type="CTD" id="6754548"/>
<dbReference type="InterPro" id="IPR006073">
    <property type="entry name" value="GTP-bd"/>
</dbReference>
<comment type="subcellular location">
    <subcellularLocation>
        <location evidence="1">Cytoplasm</location>
    </subcellularLocation>
</comment>
<dbReference type="Gene3D" id="3.40.50.300">
    <property type="entry name" value="P-loop containing nucleotide triphosphate hydrolases"/>
    <property type="match status" value="1"/>
</dbReference>
<keyword evidence="3" id="KW-0547">Nucleotide-binding</keyword>
<dbReference type="OMA" id="VNKADMM"/>
<evidence type="ECO:0000259" key="8">
    <source>
        <dbReference type="PROSITE" id="PS51721"/>
    </source>
</evidence>
<dbReference type="CDD" id="cd01857">
    <property type="entry name" value="HSR1_MMR1"/>
    <property type="match status" value="1"/>
</dbReference>
<dbReference type="InParanoid" id="B3RZA7"/>
<dbReference type="AlphaFoldDB" id="B3RZA7"/>
<dbReference type="eggNOG" id="KOG1424">
    <property type="taxonomic scope" value="Eukaryota"/>
</dbReference>
<gene>
    <name evidence="9" type="ORF">TRIADDRAFT_57384</name>
</gene>
<dbReference type="EMBL" id="DS985246">
    <property type="protein sequence ID" value="EDV23809.1"/>
    <property type="molecule type" value="Genomic_DNA"/>
</dbReference>
<dbReference type="InterPro" id="IPR027417">
    <property type="entry name" value="P-loop_NTPase"/>
</dbReference>
<dbReference type="STRING" id="10228.B3RZA7"/>
<dbReference type="OrthoDB" id="61815at2759"/>
<dbReference type="PANTHER" id="PTHR45709:SF2">
    <property type="entry name" value="LARGE SUBUNIT GTPASE 1 HOMOLOG"/>
    <property type="match status" value="1"/>
</dbReference>
<feature type="domain" description="CP-type G" evidence="8">
    <location>
        <begin position="162"/>
        <end position="404"/>
    </location>
</feature>
<dbReference type="KEGG" id="tad:TRIADDRAFT_57384"/>